<accession>A0A1C0YC91</accession>
<dbReference type="AlphaFoldDB" id="A0A1C0YC91"/>
<dbReference type="SUPFAM" id="SSF55729">
    <property type="entry name" value="Acyl-CoA N-acyltransferases (Nat)"/>
    <property type="match status" value="1"/>
</dbReference>
<dbReference type="InterPro" id="IPR027365">
    <property type="entry name" value="GNAT_acetyltra_YdfB-like"/>
</dbReference>
<evidence type="ECO:0000259" key="1">
    <source>
        <dbReference type="PROSITE" id="PS51186"/>
    </source>
</evidence>
<dbReference type="GO" id="GO:0016747">
    <property type="term" value="F:acyltransferase activity, transferring groups other than amino-acyl groups"/>
    <property type="evidence" value="ECO:0007669"/>
    <property type="project" value="InterPro"/>
</dbReference>
<dbReference type="Pfam" id="PF12746">
    <property type="entry name" value="GNAT_acetyltran"/>
    <property type="match status" value="1"/>
</dbReference>
<dbReference type="PANTHER" id="PTHR31143:SF2">
    <property type="entry name" value="FR47-LIKE DOMAIN-CONTAINING PROTEIN-RELATED"/>
    <property type="match status" value="1"/>
</dbReference>
<proteinExistence type="predicted"/>
<protein>
    <recommendedName>
        <fullName evidence="1">N-acetyltransferase domain-containing protein</fullName>
    </recommendedName>
</protein>
<dbReference type="EMBL" id="MASJ01000023">
    <property type="protein sequence ID" value="OCS84749.1"/>
    <property type="molecule type" value="Genomic_DNA"/>
</dbReference>
<feature type="domain" description="N-acetyltransferase" evidence="1">
    <location>
        <begin position="129"/>
        <end position="261"/>
    </location>
</feature>
<evidence type="ECO:0000313" key="2">
    <source>
        <dbReference type="EMBL" id="OCS84749.1"/>
    </source>
</evidence>
<reference evidence="2 3" key="1">
    <citation type="submission" date="2016-07" db="EMBL/GenBank/DDBJ databases">
        <title>Caryophanon tenue genome sequencing.</title>
        <authorList>
            <person name="Verma A."/>
            <person name="Pal Y."/>
            <person name="Krishnamurthi S."/>
        </authorList>
    </citation>
    <scope>NUCLEOTIDE SEQUENCE [LARGE SCALE GENOMIC DNA]</scope>
    <source>
        <strain evidence="2 3">DSM 14152</strain>
    </source>
</reference>
<organism evidence="2 3">
    <name type="scientific">Caryophanon tenue</name>
    <dbReference type="NCBI Taxonomy" id="33978"/>
    <lineage>
        <taxon>Bacteria</taxon>
        <taxon>Bacillati</taxon>
        <taxon>Bacillota</taxon>
        <taxon>Bacilli</taxon>
        <taxon>Bacillales</taxon>
        <taxon>Caryophanaceae</taxon>
        <taxon>Caryophanon</taxon>
    </lineage>
</organism>
<dbReference type="Proteomes" id="UP000093199">
    <property type="component" value="Unassembled WGS sequence"/>
</dbReference>
<gene>
    <name evidence="2" type="ORF">A6M13_03995</name>
</gene>
<dbReference type="Gene3D" id="3.40.630.30">
    <property type="match status" value="1"/>
</dbReference>
<dbReference type="PANTHER" id="PTHR31143">
    <property type="match status" value="1"/>
</dbReference>
<evidence type="ECO:0000313" key="3">
    <source>
        <dbReference type="Proteomes" id="UP000093199"/>
    </source>
</evidence>
<name>A0A1C0YC91_9BACL</name>
<sequence>MLLVPKEQFHLLKEKMMDAPTFVYSVLDQMIDGAVYTHSVKEETILVKTNAGLYYITGKPCETAWHQLRNMYEQALHEQKRFTLFCDDSLLETELDRRFCHQLTKVRWYTFSFQAGYHENGKRPLKQSYDVKRINQPLIEQSVEFTKQYYMAYWDTVENFLTHGIGFCIMDNEKVVSEAVSIFRSQAYAEIDIFTHANYRGQGLAKIIGERFIDDCIAHKLEPRWDCDVNNVASIYLGTTLGFTNRKAYSVYTKTSKESMS</sequence>
<keyword evidence="3" id="KW-1185">Reference proteome</keyword>
<dbReference type="PROSITE" id="PS51186">
    <property type="entry name" value="GNAT"/>
    <property type="match status" value="1"/>
</dbReference>
<comment type="caution">
    <text evidence="2">The sequence shown here is derived from an EMBL/GenBank/DDBJ whole genome shotgun (WGS) entry which is preliminary data.</text>
</comment>
<dbReference type="InterPro" id="IPR000182">
    <property type="entry name" value="GNAT_dom"/>
</dbReference>
<dbReference type="OrthoDB" id="7054616at2"/>
<dbReference type="RefSeq" id="WP_066546127.1">
    <property type="nucleotide sequence ID" value="NZ_MASJ01000023.1"/>
</dbReference>
<dbReference type="STRING" id="33978.A6M13_03995"/>
<dbReference type="InterPro" id="IPR016181">
    <property type="entry name" value="Acyl_CoA_acyltransferase"/>
</dbReference>